<dbReference type="CDD" id="cd00616">
    <property type="entry name" value="AHBA_syn"/>
    <property type="match status" value="1"/>
</dbReference>
<dbReference type="Proteomes" id="UP000316298">
    <property type="component" value="Unassembled WGS sequence"/>
</dbReference>
<evidence type="ECO:0000313" key="4">
    <source>
        <dbReference type="EMBL" id="TQJ18038.1"/>
    </source>
</evidence>
<evidence type="ECO:0000313" key="5">
    <source>
        <dbReference type="Proteomes" id="UP000316298"/>
    </source>
</evidence>
<dbReference type="PANTHER" id="PTHR30244:SF30">
    <property type="entry name" value="BLR5990 PROTEIN"/>
    <property type="match status" value="1"/>
</dbReference>
<dbReference type="InterPro" id="IPR015424">
    <property type="entry name" value="PyrdxlP-dep_Trfase"/>
</dbReference>
<dbReference type="OrthoDB" id="9804264at2"/>
<dbReference type="Pfam" id="PF01041">
    <property type="entry name" value="DegT_DnrJ_EryC1"/>
    <property type="match status" value="1"/>
</dbReference>
<dbReference type="AlphaFoldDB" id="A0A542ERQ6"/>
<accession>A0A542ERQ6</accession>
<dbReference type="EMBL" id="VFMM01000001">
    <property type="protein sequence ID" value="TQJ18038.1"/>
    <property type="molecule type" value="Genomic_DNA"/>
</dbReference>
<dbReference type="RefSeq" id="WP_141854924.1">
    <property type="nucleotide sequence ID" value="NZ_BAAAKA010000017.1"/>
</dbReference>
<dbReference type="PIRSF" id="PIRSF000390">
    <property type="entry name" value="PLP_StrS"/>
    <property type="match status" value="1"/>
</dbReference>
<protein>
    <submittedName>
        <fullName evidence="4">dTDP-4-amino-4,6-dideoxygalactose transaminase</fullName>
    </submittedName>
</protein>
<dbReference type="GO" id="GO:0000271">
    <property type="term" value="P:polysaccharide biosynthetic process"/>
    <property type="evidence" value="ECO:0007669"/>
    <property type="project" value="TreeGrafter"/>
</dbReference>
<evidence type="ECO:0000256" key="3">
    <source>
        <dbReference type="RuleBase" id="RU004508"/>
    </source>
</evidence>
<gene>
    <name evidence="4" type="ORF">FB475_2169</name>
</gene>
<feature type="active site" description="Proton acceptor" evidence="1">
    <location>
        <position position="189"/>
    </location>
</feature>
<evidence type="ECO:0000256" key="1">
    <source>
        <dbReference type="PIRSR" id="PIRSR000390-1"/>
    </source>
</evidence>
<dbReference type="Gene3D" id="3.40.640.10">
    <property type="entry name" value="Type I PLP-dependent aspartate aminotransferase-like (Major domain)"/>
    <property type="match status" value="1"/>
</dbReference>
<name>A0A542ERQ6_9ACTN</name>
<dbReference type="PANTHER" id="PTHR30244">
    <property type="entry name" value="TRANSAMINASE"/>
    <property type="match status" value="1"/>
</dbReference>
<keyword evidence="2 3" id="KW-0663">Pyridoxal phosphate</keyword>
<dbReference type="GO" id="GO:0030170">
    <property type="term" value="F:pyridoxal phosphate binding"/>
    <property type="evidence" value="ECO:0007669"/>
    <property type="project" value="TreeGrafter"/>
</dbReference>
<sequence>MIPLSEPTFGGNEAVYLEQCLVGGYVSSVGPFVDSFERQFAAWVGSHHAVACASGTAALHVALQIAGAAPGRLVAVSDFTFIASVNAVHYTGADLLLVDSEPRTWNMNTELLRDRVVRRAARGHRLPDLVEIVHVLGHPADIEPLLELRERFGIRIIEDAAESLGASWHDGRLAGTVGDLACFSFNGNKIITTGSGGMITTNDATYAARAKHLTTQAKVPASSYLHDEVGYNYRLSNLSAALGIAQLEQLADRIGRKRQIALRYAEQLEGLPLTLPPHATWANPTYWLYSVLLDEAAPENVVARLSSAKVEARRVWRPVHLQPPYATAERLLGSVAEAIHARGLSLPSSSHLTAEQQRRVSAELGSALAVQN</sequence>
<dbReference type="InterPro" id="IPR015422">
    <property type="entry name" value="PyrdxlP-dep_Trfase_small"/>
</dbReference>
<feature type="modified residue" description="N6-(pyridoxal phosphate)lysine" evidence="2">
    <location>
        <position position="189"/>
    </location>
</feature>
<dbReference type="SUPFAM" id="SSF53383">
    <property type="entry name" value="PLP-dependent transferases"/>
    <property type="match status" value="1"/>
</dbReference>
<comment type="similarity">
    <text evidence="3">Belongs to the DegT/DnrJ/EryC1 family.</text>
</comment>
<dbReference type="Gene3D" id="3.90.1150.10">
    <property type="entry name" value="Aspartate Aminotransferase, domain 1"/>
    <property type="match status" value="1"/>
</dbReference>
<comment type="caution">
    <text evidence="4">The sequence shown here is derived from an EMBL/GenBank/DDBJ whole genome shotgun (WGS) entry which is preliminary data.</text>
</comment>
<proteinExistence type="inferred from homology"/>
<keyword evidence="5" id="KW-1185">Reference proteome</keyword>
<organism evidence="4 5">
    <name type="scientific">Kribbella jejuensis</name>
    <dbReference type="NCBI Taxonomy" id="236068"/>
    <lineage>
        <taxon>Bacteria</taxon>
        <taxon>Bacillati</taxon>
        <taxon>Actinomycetota</taxon>
        <taxon>Actinomycetes</taxon>
        <taxon>Propionibacteriales</taxon>
        <taxon>Kribbellaceae</taxon>
        <taxon>Kribbella</taxon>
    </lineage>
</organism>
<dbReference type="GO" id="GO:0008483">
    <property type="term" value="F:transaminase activity"/>
    <property type="evidence" value="ECO:0007669"/>
    <property type="project" value="TreeGrafter"/>
</dbReference>
<dbReference type="InterPro" id="IPR015421">
    <property type="entry name" value="PyrdxlP-dep_Trfase_major"/>
</dbReference>
<evidence type="ECO:0000256" key="2">
    <source>
        <dbReference type="PIRSR" id="PIRSR000390-2"/>
    </source>
</evidence>
<dbReference type="InterPro" id="IPR000653">
    <property type="entry name" value="DegT/StrS_aminotransferase"/>
</dbReference>
<reference evidence="4 5" key="1">
    <citation type="submission" date="2019-06" db="EMBL/GenBank/DDBJ databases">
        <title>Sequencing the genomes of 1000 actinobacteria strains.</title>
        <authorList>
            <person name="Klenk H.-P."/>
        </authorList>
    </citation>
    <scope>NUCLEOTIDE SEQUENCE [LARGE SCALE GENOMIC DNA]</scope>
    <source>
        <strain evidence="4 5">DSM 17305</strain>
    </source>
</reference>